<dbReference type="AlphaFoldDB" id="A0AAW0E0K7"/>
<feature type="compositionally biased region" description="Acidic residues" evidence="1">
    <location>
        <begin position="1104"/>
        <end position="1122"/>
    </location>
</feature>
<name>A0AAW0E0K7_9AGAR</name>
<dbReference type="Pfam" id="PF18758">
    <property type="entry name" value="KDZ"/>
    <property type="match status" value="1"/>
</dbReference>
<evidence type="ECO:0000313" key="4">
    <source>
        <dbReference type="Proteomes" id="UP001362999"/>
    </source>
</evidence>
<dbReference type="EMBL" id="JAWWNJ010000004">
    <property type="protein sequence ID" value="KAK7057363.1"/>
    <property type="molecule type" value="Genomic_DNA"/>
</dbReference>
<dbReference type="InterPro" id="IPR041457">
    <property type="entry name" value="CxC2_KDZ-assoc"/>
</dbReference>
<comment type="caution">
    <text evidence="3">The sequence shown here is derived from an EMBL/GenBank/DDBJ whole genome shotgun (WGS) entry which is preliminary data.</text>
</comment>
<feature type="region of interest" description="Disordered" evidence="1">
    <location>
        <begin position="1100"/>
        <end position="1122"/>
    </location>
</feature>
<feature type="region of interest" description="Disordered" evidence="1">
    <location>
        <begin position="1"/>
        <end position="30"/>
    </location>
</feature>
<accession>A0AAW0E0K7</accession>
<dbReference type="InterPro" id="IPR040521">
    <property type="entry name" value="KDZ"/>
</dbReference>
<dbReference type="Proteomes" id="UP001362999">
    <property type="component" value="Unassembled WGS sequence"/>
</dbReference>
<evidence type="ECO:0000259" key="2">
    <source>
        <dbReference type="Pfam" id="PF18803"/>
    </source>
</evidence>
<sequence>MSSATQSHKRKNVRPQLVVGTTVSATSRTSLDHRRLKTKVSTLSQAATTASTRSEEFWADDVATNEARHAAAFSYQLGDDSLEPQMLDLTEDGISVQIHHAPSSKKTYRPLRDWWPLIDEYLGENLRREGRGAPKNYSRCPGPDCPDRRRRENYAGCDGAPEWRCVDQACFGEQLYCSQCIVEMHRLHPTHFVEKWDGTHFVRKRTWLQELGLVIQLGHPPGAMCPFGESAAHDFVLYDLTGVHELSVRFCGCRTGETNEKLERRVQLLRACWWPASVHIPNTCVTFRALRLFQLLNCLGKLSAYDFLRGLELFTNNDGLNPPPDRRRPFMCVMRQWREVKRQKRAKRGHAGGGVFATGQGELALQCRACPQPGWNLPEGWENIDPFFRYLYCVFLAVDANFRLSNRDVSSEAADPLMGDGWGYFCRRYGEDGYNAHVAKHANEEELSNCSGFQAMSQANSKRTKGLRATGVVGVICGRHNMWRPNGVGDLQVGERQCNVDFVVLSAVLSFALLLLIISYDIACQYSVNFWRRMPGLPSRLHLKLREQDVWWKIPNFHLPAHKRKCHSPFSFHWMKGAGRSHGEGIEENWSLANGAAKSTRLMSLASRQITLEDIFGAQNYARVLALPRVLLRRLAVAIKEGIQHKAAFDAFSKGLKEARPEEVNAWEEWVERWESTQHTTAEDSPFETKDEERTLRDIQLQIATEEFTSTGGGVEVEREHTPGSFVADGLSIEEAQRKLTVDIHAVKEPTPTQRLEFMKRRTVLRRRIKKFREVQRIYMPSIRNVLSDAQRQTFDGLADDVPEATRLFMPSEIEDERSRVGACAVGLPEIEARMREGEAVEALEAVRKGLRTRTMTNRYKLRNYTGQELLTRGQGILRQINVRIHTAKLRYRYARAAHLTLRGHGAWEEKLRVLTDDDVRALNERALTAEEKAQNEHWAEIGGAIIEGGIERAAGVARGEGSHTLSWIWYTTSSGEVETDDRLEEALRVEWCKARARCSRYEEEVRLLREEMRRTIAYGRTAAGKWDDLAADELVGAPAEVTEGRRAYAAEEAATERARCADLEKRWRPILAKADAYLRSQGGADVSADDAVLVDVDMRDELGPDEEEARLEGGADEEDDV</sequence>
<proteinExistence type="predicted"/>
<dbReference type="Pfam" id="PF18803">
    <property type="entry name" value="CxC2"/>
    <property type="match status" value="1"/>
</dbReference>
<gene>
    <name evidence="3" type="ORF">R3P38DRAFT_2496791</name>
</gene>
<evidence type="ECO:0000256" key="1">
    <source>
        <dbReference type="SAM" id="MobiDB-lite"/>
    </source>
</evidence>
<organism evidence="3 4">
    <name type="scientific">Favolaschia claudopus</name>
    <dbReference type="NCBI Taxonomy" id="2862362"/>
    <lineage>
        <taxon>Eukaryota</taxon>
        <taxon>Fungi</taxon>
        <taxon>Dikarya</taxon>
        <taxon>Basidiomycota</taxon>
        <taxon>Agaricomycotina</taxon>
        <taxon>Agaricomycetes</taxon>
        <taxon>Agaricomycetidae</taxon>
        <taxon>Agaricales</taxon>
        <taxon>Marasmiineae</taxon>
        <taxon>Mycenaceae</taxon>
        <taxon>Favolaschia</taxon>
    </lineage>
</organism>
<feature type="compositionally biased region" description="Polar residues" evidence="1">
    <location>
        <begin position="19"/>
        <end position="29"/>
    </location>
</feature>
<evidence type="ECO:0000313" key="3">
    <source>
        <dbReference type="EMBL" id="KAK7057363.1"/>
    </source>
</evidence>
<keyword evidence="4" id="KW-1185">Reference proteome</keyword>
<feature type="domain" description="CxC2-like cysteine cluster KDZ transposase-associated" evidence="2">
    <location>
        <begin position="208"/>
        <end position="318"/>
    </location>
</feature>
<protein>
    <submittedName>
        <fullName evidence="3">CxC2 domain-containing protein</fullName>
    </submittedName>
</protein>
<reference evidence="3 4" key="1">
    <citation type="journal article" date="2024" name="J Genomics">
        <title>Draft genome sequencing and assembly of Favolaschia claudopus CIRM-BRFM 2984 isolated from oak limbs.</title>
        <authorList>
            <person name="Navarro D."/>
            <person name="Drula E."/>
            <person name="Chaduli D."/>
            <person name="Cazenave R."/>
            <person name="Ahrendt S."/>
            <person name="Wang J."/>
            <person name="Lipzen A."/>
            <person name="Daum C."/>
            <person name="Barry K."/>
            <person name="Grigoriev I.V."/>
            <person name="Favel A."/>
            <person name="Rosso M.N."/>
            <person name="Martin F."/>
        </authorList>
    </citation>
    <scope>NUCLEOTIDE SEQUENCE [LARGE SCALE GENOMIC DNA]</scope>
    <source>
        <strain evidence="3 4">CIRM-BRFM 2984</strain>
    </source>
</reference>